<dbReference type="FunFam" id="3.40.640.10:FF:000021">
    <property type="entry name" value="Glutamate-1-semialdehyde 2,1-aminomutase"/>
    <property type="match status" value="1"/>
</dbReference>
<dbReference type="PANTHER" id="PTHR43713">
    <property type="entry name" value="GLUTAMATE-1-SEMIALDEHYDE 2,1-AMINOMUTASE"/>
    <property type="match status" value="1"/>
</dbReference>
<evidence type="ECO:0000256" key="9">
    <source>
        <dbReference type="ARBA" id="ARBA00023244"/>
    </source>
</evidence>
<keyword evidence="10" id="KW-0963">Cytoplasm</keyword>
<dbReference type="CDD" id="cd00610">
    <property type="entry name" value="OAT_like"/>
    <property type="match status" value="1"/>
</dbReference>
<evidence type="ECO:0000256" key="10">
    <source>
        <dbReference type="HAMAP-Rule" id="MF_00375"/>
    </source>
</evidence>
<dbReference type="InterPro" id="IPR049704">
    <property type="entry name" value="Aminotrans_3_PPA_site"/>
</dbReference>
<evidence type="ECO:0000256" key="3">
    <source>
        <dbReference type="ARBA" id="ARBA00004819"/>
    </source>
</evidence>
<reference evidence="12" key="1">
    <citation type="submission" date="2020-10" db="EMBL/GenBank/DDBJ databases">
        <title>Genome-based taxonomic classification of the species Anabaenopsis elenkinii.</title>
        <authorList>
            <person name="Delbaje E."/>
            <person name="Andreote A.P.D."/>
            <person name="Pellegrinetti T.A."/>
            <person name="Cruz R.B."/>
            <person name="Branco L.H.Z."/>
            <person name="Fiore M.F."/>
        </authorList>
    </citation>
    <scope>NUCLEOTIDE SEQUENCE [LARGE SCALE GENOMIC DNA]</scope>
    <source>
        <strain evidence="12">CCIBt3563</strain>
    </source>
</reference>
<dbReference type="InterPro" id="IPR015421">
    <property type="entry name" value="PyrdxlP-dep_Trfase_major"/>
</dbReference>
<dbReference type="Proteomes" id="UP000593846">
    <property type="component" value="Chromosome"/>
</dbReference>
<dbReference type="KEGG" id="aee:IM676_17765"/>
<evidence type="ECO:0000256" key="4">
    <source>
        <dbReference type="ARBA" id="ARBA00008981"/>
    </source>
</evidence>
<evidence type="ECO:0000256" key="7">
    <source>
        <dbReference type="ARBA" id="ARBA00023171"/>
    </source>
</evidence>
<dbReference type="NCBIfam" id="NF000818">
    <property type="entry name" value="PRK00062.1"/>
    <property type="match status" value="1"/>
</dbReference>
<name>A0A7S6RDR6_9CYAN</name>
<comment type="catalytic activity">
    <reaction evidence="1 10">
        <text>(S)-4-amino-5-oxopentanoate = 5-aminolevulinate</text>
        <dbReference type="Rhea" id="RHEA:14265"/>
        <dbReference type="ChEBI" id="CHEBI:57501"/>
        <dbReference type="ChEBI" id="CHEBI:356416"/>
        <dbReference type="EC" id="5.4.3.8"/>
    </reaction>
</comment>
<dbReference type="InterPro" id="IPR005814">
    <property type="entry name" value="Aminotrans_3"/>
</dbReference>
<dbReference type="EC" id="5.4.3.8" evidence="10"/>
<dbReference type="GO" id="GO:0005737">
    <property type="term" value="C:cytoplasm"/>
    <property type="evidence" value="ECO:0007669"/>
    <property type="project" value="UniProtKB-SubCell"/>
</dbReference>
<evidence type="ECO:0000256" key="5">
    <source>
        <dbReference type="ARBA" id="ARBA00011738"/>
    </source>
</evidence>
<dbReference type="EMBL" id="CP063311">
    <property type="protein sequence ID" value="QOV22487.1"/>
    <property type="molecule type" value="Genomic_DNA"/>
</dbReference>
<accession>A0A7S6RDR6</accession>
<evidence type="ECO:0000256" key="8">
    <source>
        <dbReference type="ARBA" id="ARBA00023235"/>
    </source>
</evidence>
<keyword evidence="6 10" id="KW-0663">Pyridoxal phosphate</keyword>
<dbReference type="NCBIfam" id="TIGR00713">
    <property type="entry name" value="hemL"/>
    <property type="match status" value="1"/>
</dbReference>
<keyword evidence="9 10" id="KW-0627">Porphyrin biosynthesis</keyword>
<dbReference type="InterPro" id="IPR015424">
    <property type="entry name" value="PyrdxlP-dep_Trfase"/>
</dbReference>
<dbReference type="PROSITE" id="PS00600">
    <property type="entry name" value="AA_TRANSFER_CLASS_3"/>
    <property type="match status" value="1"/>
</dbReference>
<comment type="subunit">
    <text evidence="5 10">Homodimer.</text>
</comment>
<dbReference type="Gene3D" id="3.90.1150.10">
    <property type="entry name" value="Aspartate Aminotransferase, domain 1"/>
    <property type="match status" value="1"/>
</dbReference>
<evidence type="ECO:0000313" key="11">
    <source>
        <dbReference type="EMBL" id="QOV22487.1"/>
    </source>
</evidence>
<comment type="pathway">
    <text evidence="3">Porphyrin-containing compound metabolism; protoporphyrin-IX biosynthesis; 5-aminolevulinate from L-glutamyl-tRNA(Glu): step 2/2.</text>
</comment>
<evidence type="ECO:0000313" key="12">
    <source>
        <dbReference type="Proteomes" id="UP000593846"/>
    </source>
</evidence>
<gene>
    <name evidence="10 11" type="primary">hemL</name>
    <name evidence="11" type="ORF">IM676_17765</name>
</gene>
<feature type="modified residue" description="N6-(pyridoxal phosphate)lysine" evidence="10">
    <location>
        <position position="272"/>
    </location>
</feature>
<dbReference type="SUPFAM" id="SSF53383">
    <property type="entry name" value="PLP-dependent transferases"/>
    <property type="match status" value="1"/>
</dbReference>
<dbReference type="GO" id="GO:0042286">
    <property type="term" value="F:glutamate-1-semialdehyde 2,1-aminomutase activity"/>
    <property type="evidence" value="ECO:0007669"/>
    <property type="project" value="UniProtKB-UniRule"/>
</dbReference>
<dbReference type="GO" id="GO:0015995">
    <property type="term" value="P:chlorophyll biosynthetic process"/>
    <property type="evidence" value="ECO:0007669"/>
    <property type="project" value="UniProtKB-KW"/>
</dbReference>
<dbReference type="HAMAP" id="MF_00375">
    <property type="entry name" value="HemL_aminotrans_3"/>
    <property type="match status" value="1"/>
</dbReference>
<organism evidence="11 12">
    <name type="scientific">Anabaenopsis elenkinii CCIBt3563</name>
    <dbReference type="NCBI Taxonomy" id="2779889"/>
    <lineage>
        <taxon>Bacteria</taxon>
        <taxon>Bacillati</taxon>
        <taxon>Cyanobacteriota</taxon>
        <taxon>Cyanophyceae</taxon>
        <taxon>Nostocales</taxon>
        <taxon>Nodulariaceae</taxon>
        <taxon>Anabaenopsis</taxon>
    </lineage>
</organism>
<comment type="subcellular location">
    <subcellularLocation>
        <location evidence="10">Cytoplasm</location>
    </subcellularLocation>
</comment>
<dbReference type="RefSeq" id="WP_200988111.1">
    <property type="nucleotide sequence ID" value="NZ_CP063311.1"/>
</dbReference>
<dbReference type="FunFam" id="3.90.1150.10:FF:000012">
    <property type="entry name" value="Glutamate-1-semialdehyde 2,1-aminomutase"/>
    <property type="match status" value="1"/>
</dbReference>
<evidence type="ECO:0000256" key="6">
    <source>
        <dbReference type="ARBA" id="ARBA00022898"/>
    </source>
</evidence>
<comment type="cofactor">
    <cofactor evidence="2 10">
        <name>pyridoxal 5'-phosphate</name>
        <dbReference type="ChEBI" id="CHEBI:597326"/>
    </cofactor>
</comment>
<evidence type="ECO:0000256" key="2">
    <source>
        <dbReference type="ARBA" id="ARBA00001933"/>
    </source>
</evidence>
<keyword evidence="12" id="KW-1185">Reference proteome</keyword>
<proteinExistence type="inferred from homology"/>
<dbReference type="InterPro" id="IPR004639">
    <property type="entry name" value="4pyrrol_synth_GluAld_NH2Trfase"/>
</dbReference>
<keyword evidence="8 10" id="KW-0413">Isomerase</keyword>
<dbReference type="GO" id="GO:0008483">
    <property type="term" value="F:transaminase activity"/>
    <property type="evidence" value="ECO:0007669"/>
    <property type="project" value="InterPro"/>
</dbReference>
<dbReference type="InterPro" id="IPR015422">
    <property type="entry name" value="PyrdxlP-dep_Trfase_small"/>
</dbReference>
<dbReference type="UniPathway" id="UPA00251">
    <property type="reaction ID" value="UER00317"/>
</dbReference>
<keyword evidence="7" id="KW-0149">Chlorophyll biosynthesis</keyword>
<dbReference type="GO" id="GO:0030170">
    <property type="term" value="F:pyridoxal phosphate binding"/>
    <property type="evidence" value="ECO:0007669"/>
    <property type="project" value="InterPro"/>
</dbReference>
<dbReference type="Pfam" id="PF00202">
    <property type="entry name" value="Aminotran_3"/>
    <property type="match status" value="1"/>
</dbReference>
<dbReference type="Gene3D" id="3.40.640.10">
    <property type="entry name" value="Type I PLP-dependent aspartate aminotransferase-like (Major domain)"/>
    <property type="match status" value="1"/>
</dbReference>
<sequence>MVNTTIKTTKSQEIFAAAQNLMPGGVSSPVRAFKSVGGQPIVFDRVKDAYIWDVDGNQYIDYVGTWGPAICGHAHPEVIAALHEALEKGTSFGAPSVLENVLAEMVIDAVPSIEMVRFVNSGTEACMAVLRLMRAFTNREKIIKFEGCYHGHADMFLVKAGSGVATLGLPDSPGVPKSATMNTLTAPYNDLEAVKALFAENPNQIAGVILEPVVGNAGFITPDAGFLEGLREITREHGALLVFDEVMTGFRIAYGGAQEKFGVTPDLTTLGKVIGGGLPVGAYGGRRDIMSMIAPAGPVYQAGTLSGNPLAMTAGIKTLELLQRPGTYDYLDQITQKLADGLLEIAQATGHPACGGHISAMFGLFFTSGPVHNYEDAKKSDMAKFGRFHRGMLERGVYLAPSQFEAGFTCLAHTQADIDQTLAVAKEVMSSL</sequence>
<dbReference type="PANTHER" id="PTHR43713:SF3">
    <property type="entry name" value="GLUTAMATE-1-SEMIALDEHYDE 2,1-AMINOMUTASE 1, CHLOROPLASTIC-RELATED"/>
    <property type="match status" value="1"/>
</dbReference>
<dbReference type="GO" id="GO:0006782">
    <property type="term" value="P:protoporphyrinogen IX biosynthetic process"/>
    <property type="evidence" value="ECO:0007669"/>
    <property type="project" value="UniProtKB-UniRule"/>
</dbReference>
<comment type="similarity">
    <text evidence="4 10">Belongs to the class-III pyridoxal-phosphate-dependent aminotransferase family. HemL subfamily.</text>
</comment>
<dbReference type="AlphaFoldDB" id="A0A7S6RDR6"/>
<evidence type="ECO:0000256" key="1">
    <source>
        <dbReference type="ARBA" id="ARBA00001579"/>
    </source>
</evidence>
<protein>
    <recommendedName>
        <fullName evidence="10">Glutamate-1-semialdehyde 2,1-aminomutase</fullName>
        <shortName evidence="10">GSA</shortName>
        <ecNumber evidence="10">5.4.3.8</ecNumber>
    </recommendedName>
    <alternativeName>
        <fullName evidence="10">Glutamate-1-semialdehyde aminotransferase</fullName>
        <shortName evidence="10">GSA-AT</shortName>
    </alternativeName>
</protein>